<keyword evidence="9" id="KW-0156">Chromatin regulator</keyword>
<dbReference type="GeneID" id="37042935"/>
<keyword evidence="7" id="KW-0808">Transferase</keyword>
<evidence type="ECO:0000259" key="16">
    <source>
        <dbReference type="PROSITE" id="PS50280"/>
    </source>
</evidence>
<dbReference type="PANTHER" id="PTHR45814:SF2">
    <property type="entry name" value="HISTONE-LYSINE N-METHYLTRANSFERASE SETD1"/>
    <property type="match status" value="1"/>
</dbReference>
<feature type="region of interest" description="Disordered" evidence="15">
    <location>
        <begin position="670"/>
        <end position="742"/>
    </location>
</feature>
<feature type="compositionally biased region" description="Low complexity" evidence="15">
    <location>
        <begin position="337"/>
        <end position="347"/>
    </location>
</feature>
<dbReference type="RefSeq" id="XP_025378685.1">
    <property type="nucleotide sequence ID" value="XM_025521019.1"/>
</dbReference>
<dbReference type="CDD" id="cd12303">
    <property type="entry name" value="RRM_spSet1p_like"/>
    <property type="match status" value="1"/>
</dbReference>
<feature type="compositionally biased region" description="Basic residues" evidence="15">
    <location>
        <begin position="784"/>
        <end position="794"/>
    </location>
</feature>
<evidence type="ECO:0000313" key="18">
    <source>
        <dbReference type="EMBL" id="PWN91487.1"/>
    </source>
</evidence>
<dbReference type="InterPro" id="IPR024657">
    <property type="entry name" value="COMPASS_Set1_N-SET"/>
</dbReference>
<feature type="domain" description="SET" evidence="16">
    <location>
        <begin position="931"/>
        <end position="1048"/>
    </location>
</feature>
<keyword evidence="19" id="KW-1185">Reference proteome</keyword>
<dbReference type="FunCoup" id="A0A316YQ28">
    <property type="interactions" value="59"/>
</dbReference>
<comment type="catalytic activity">
    <reaction evidence="13">
        <text>N(6)-methyl-L-lysyl(4)-[histone H3] + S-adenosyl-L-methionine = N(6),N(6)-dimethyl-L-lysyl(4)-[histone H3] + S-adenosyl-L-homocysteine + H(+)</text>
        <dbReference type="Rhea" id="RHEA:60268"/>
        <dbReference type="Rhea" id="RHEA-COMP:15540"/>
        <dbReference type="Rhea" id="RHEA-COMP:15543"/>
        <dbReference type="ChEBI" id="CHEBI:15378"/>
        <dbReference type="ChEBI" id="CHEBI:57856"/>
        <dbReference type="ChEBI" id="CHEBI:59789"/>
        <dbReference type="ChEBI" id="CHEBI:61929"/>
        <dbReference type="ChEBI" id="CHEBI:61976"/>
    </reaction>
</comment>
<dbReference type="SMART" id="SM00317">
    <property type="entry name" value="SET"/>
    <property type="match status" value="1"/>
</dbReference>
<comment type="subcellular location">
    <subcellularLocation>
        <location evidence="2">Chromosome</location>
    </subcellularLocation>
    <subcellularLocation>
        <location evidence="1">Nucleus</location>
    </subcellularLocation>
</comment>
<dbReference type="GO" id="GO:0003676">
    <property type="term" value="F:nucleic acid binding"/>
    <property type="evidence" value="ECO:0007669"/>
    <property type="project" value="InterPro"/>
</dbReference>
<feature type="domain" description="Post-SET" evidence="17">
    <location>
        <begin position="1057"/>
        <end position="1072"/>
    </location>
</feature>
<evidence type="ECO:0000256" key="1">
    <source>
        <dbReference type="ARBA" id="ARBA00004123"/>
    </source>
</evidence>
<dbReference type="InterPro" id="IPR024636">
    <property type="entry name" value="SET_assoc"/>
</dbReference>
<name>A0A316YQ28_9BASI</name>
<protein>
    <recommendedName>
        <fullName evidence="4">Histone-lysine N-methyltransferase, H3 lysine-4 specific</fullName>
        <ecNumber evidence="3">2.1.1.354</ecNumber>
    </recommendedName>
    <alternativeName>
        <fullName evidence="11">SET domain-containing protein 1</fullName>
    </alternativeName>
</protein>
<dbReference type="GO" id="GO:0005694">
    <property type="term" value="C:chromosome"/>
    <property type="evidence" value="ECO:0007669"/>
    <property type="project" value="UniProtKB-SubCell"/>
</dbReference>
<dbReference type="Pfam" id="PF11764">
    <property type="entry name" value="N-SET"/>
    <property type="match status" value="1"/>
</dbReference>
<feature type="region of interest" description="Disordered" evidence="15">
    <location>
        <begin position="313"/>
        <end position="384"/>
    </location>
</feature>
<dbReference type="InParanoid" id="A0A316YQ28"/>
<feature type="compositionally biased region" description="Pro residues" evidence="15">
    <location>
        <begin position="45"/>
        <end position="91"/>
    </location>
</feature>
<keyword evidence="5" id="KW-0158">Chromosome</keyword>
<dbReference type="GO" id="GO:0048188">
    <property type="term" value="C:Set1C/COMPASS complex"/>
    <property type="evidence" value="ECO:0007669"/>
    <property type="project" value="TreeGrafter"/>
</dbReference>
<dbReference type="Gene3D" id="3.30.70.330">
    <property type="match status" value="1"/>
</dbReference>
<evidence type="ECO:0000256" key="10">
    <source>
        <dbReference type="ARBA" id="ARBA00023242"/>
    </source>
</evidence>
<dbReference type="EC" id="2.1.1.354" evidence="3"/>
<dbReference type="EMBL" id="KZ819635">
    <property type="protein sequence ID" value="PWN91487.1"/>
    <property type="molecule type" value="Genomic_DNA"/>
</dbReference>
<dbReference type="CDD" id="cd20072">
    <property type="entry name" value="SET_SET1"/>
    <property type="match status" value="1"/>
</dbReference>
<evidence type="ECO:0000256" key="13">
    <source>
        <dbReference type="ARBA" id="ARBA00047583"/>
    </source>
</evidence>
<dbReference type="SMART" id="SM01291">
    <property type="entry name" value="N-SET"/>
    <property type="match status" value="1"/>
</dbReference>
<feature type="compositionally biased region" description="Polar residues" evidence="15">
    <location>
        <begin position="413"/>
        <end position="428"/>
    </location>
</feature>
<evidence type="ECO:0000256" key="11">
    <source>
        <dbReference type="ARBA" id="ARBA00030093"/>
    </source>
</evidence>
<keyword evidence="8" id="KW-0949">S-adenosyl-L-methionine</keyword>
<organism evidence="18 19">
    <name type="scientific">Acaromyces ingoldii</name>
    <dbReference type="NCBI Taxonomy" id="215250"/>
    <lineage>
        <taxon>Eukaryota</taxon>
        <taxon>Fungi</taxon>
        <taxon>Dikarya</taxon>
        <taxon>Basidiomycota</taxon>
        <taxon>Ustilaginomycotina</taxon>
        <taxon>Exobasidiomycetes</taxon>
        <taxon>Exobasidiales</taxon>
        <taxon>Cryptobasidiaceae</taxon>
        <taxon>Acaromyces</taxon>
    </lineage>
</organism>
<dbReference type="InterPro" id="IPR012677">
    <property type="entry name" value="Nucleotide-bd_a/b_plait_sf"/>
</dbReference>
<dbReference type="PANTHER" id="PTHR45814">
    <property type="entry name" value="HISTONE-LYSINE N-METHYLTRANSFERASE SETD1"/>
    <property type="match status" value="1"/>
</dbReference>
<evidence type="ECO:0000256" key="4">
    <source>
        <dbReference type="ARBA" id="ARBA00015839"/>
    </source>
</evidence>
<dbReference type="SUPFAM" id="SSF54928">
    <property type="entry name" value="RNA-binding domain, RBD"/>
    <property type="match status" value="1"/>
</dbReference>
<dbReference type="GO" id="GO:0140999">
    <property type="term" value="F:histone H3K4 trimethyltransferase activity"/>
    <property type="evidence" value="ECO:0007669"/>
    <property type="project" value="UniProtKB-EC"/>
</dbReference>
<evidence type="ECO:0000256" key="14">
    <source>
        <dbReference type="ARBA" id="ARBA00049129"/>
    </source>
</evidence>
<feature type="region of interest" description="Disordered" evidence="15">
    <location>
        <begin position="149"/>
        <end position="168"/>
    </location>
</feature>
<dbReference type="InterPro" id="IPR003616">
    <property type="entry name" value="Post-SET_dom"/>
</dbReference>
<dbReference type="Pfam" id="PF00856">
    <property type="entry name" value="SET"/>
    <property type="match status" value="1"/>
</dbReference>
<dbReference type="InterPro" id="IPR044570">
    <property type="entry name" value="Set1-like"/>
</dbReference>
<dbReference type="STRING" id="215250.A0A316YQ28"/>
<comment type="catalytic activity">
    <reaction evidence="14">
        <text>N(6),N(6)-dimethyl-L-lysyl(4)-[histone H3] + S-adenosyl-L-methionine = N(6),N(6),N(6)-trimethyl-L-lysyl(4)-[histone H3] + S-adenosyl-L-homocysteine + H(+)</text>
        <dbReference type="Rhea" id="RHEA:60272"/>
        <dbReference type="Rhea" id="RHEA-COMP:15537"/>
        <dbReference type="Rhea" id="RHEA-COMP:15540"/>
        <dbReference type="ChEBI" id="CHEBI:15378"/>
        <dbReference type="ChEBI" id="CHEBI:57856"/>
        <dbReference type="ChEBI" id="CHEBI:59789"/>
        <dbReference type="ChEBI" id="CHEBI:61961"/>
        <dbReference type="ChEBI" id="CHEBI:61976"/>
    </reaction>
</comment>
<dbReference type="InterPro" id="IPR001214">
    <property type="entry name" value="SET_dom"/>
</dbReference>
<gene>
    <name evidence="18" type="ORF">FA10DRAFT_265344</name>
</gene>
<evidence type="ECO:0000256" key="2">
    <source>
        <dbReference type="ARBA" id="ARBA00004286"/>
    </source>
</evidence>
<keyword evidence="10" id="KW-0539">Nucleus</keyword>
<feature type="compositionally biased region" description="Basic and acidic residues" evidence="15">
    <location>
        <begin position="688"/>
        <end position="699"/>
    </location>
</feature>
<evidence type="ECO:0000256" key="6">
    <source>
        <dbReference type="ARBA" id="ARBA00022603"/>
    </source>
</evidence>
<feature type="compositionally biased region" description="Basic and acidic residues" evidence="15">
    <location>
        <begin position="108"/>
        <end position="118"/>
    </location>
</feature>
<comment type="catalytic activity">
    <reaction evidence="12">
        <text>L-lysyl(4)-[histone H3] + 3 S-adenosyl-L-methionine = N(6),N(6),N(6)-trimethyl-L-lysyl(4)-[histone H3] + 3 S-adenosyl-L-homocysteine + 3 H(+)</text>
        <dbReference type="Rhea" id="RHEA:60260"/>
        <dbReference type="Rhea" id="RHEA-COMP:15537"/>
        <dbReference type="Rhea" id="RHEA-COMP:15547"/>
        <dbReference type="ChEBI" id="CHEBI:15378"/>
        <dbReference type="ChEBI" id="CHEBI:29969"/>
        <dbReference type="ChEBI" id="CHEBI:57856"/>
        <dbReference type="ChEBI" id="CHEBI:59789"/>
        <dbReference type="ChEBI" id="CHEBI:61961"/>
        <dbReference type="EC" id="2.1.1.354"/>
    </reaction>
</comment>
<evidence type="ECO:0000256" key="8">
    <source>
        <dbReference type="ARBA" id="ARBA00022691"/>
    </source>
</evidence>
<feature type="region of interest" description="Disordered" evidence="15">
    <location>
        <begin position="29"/>
        <end position="95"/>
    </location>
</feature>
<evidence type="ECO:0000256" key="5">
    <source>
        <dbReference type="ARBA" id="ARBA00022454"/>
    </source>
</evidence>
<evidence type="ECO:0000259" key="17">
    <source>
        <dbReference type="PROSITE" id="PS50868"/>
    </source>
</evidence>
<sequence>MNRLPPSAPRSFLQAKVVADVDKDTRERRLNGHHIASFPALPLAAQPPPPPPPPLSPPPPPPSPPPPPPPTEEPPPLPTEDGLPPPPPPAAPLSFGSVLLPHELLKDDLLPKSKDGRTLRPFKVSFDPALDKKADKSKSVVMKALALPPAGTDPVLDRTADPRRRSSSYEKAIYAGRLKPRKELRIVEWKWDKHSLGPKPPPPPQALLVTGLSPLTTPALINQHFRAFGRIEASELKLDPSTGQSLGIFWLKYVHDYDDDDKPKASNPQNAHESAKEALSQSDGRRIGHDAVKAVFDNEVRDKYKETYRKELARRHAARVKPTPAKPQDVPEEAAKAPDGAANPAPGSVAAMPPPHAPRGPRSGRPRPLSVATPPQPHHRAVATSVHARSPFARHAEASSSSLGSPIVGEFSSVATPSHSQGASSPAQMSDGHRDVEDAHRSRRRSRRMEDDDLDMRGRSDDEDEYLRGFRGRGHYSASRSRFDERARHNYEDGDVLEDTGRILGRLAAIDTPYIFVPRVRSSSISMQSLHKHFDSFLPAWIAADESGWYVAFNSKDAANRCRMVMDKTTLSGFHINIEVRMPSSDALAERKRSKVEDDYDNASRQVSAPPAKTEWTEEELIEDAALLLQRDMGNVFVRDVKARVLQSYIADLLNPKSAGGKILHAPKGQLFLDDREERPKASRKQIKREETPSHDDGHRHRQPPSKATQKPIFTDSEDESDDAHPLEPVEASQVLEDEEAAKTSKKLAKAVKQKKPKKELAGLKDEDVEMAGVTDEKKEAKPLKKKGTAKKVSKPITERSPSPDPFELGIAETDEDLHFLRLALERMHAGKTVQAAGMPEQDLAEEQGGPHASGSARTEGFYRIPPSEKAAHLPDRNRAIVDPQAAIGLASARDNRADSRRFVQGIEQHKKDTATDTDILKFNQLRTRKKQLKFAKSPIHDWGLYAMELIPAGDMVIEYVGEVIRQQVADEREKMYERQGNFSTYLFRVDDDLVVDATRKGNIARLMNHCCTPNCNAKILTLNGEKRIVLFAKNVILPGQELTYDYKFQASGEEEDAIPCLCGSPGCRRFL</sequence>
<reference evidence="18 19" key="1">
    <citation type="journal article" date="2018" name="Mol. Biol. Evol.">
        <title>Broad Genomic Sampling Reveals a Smut Pathogenic Ancestry of the Fungal Clade Ustilaginomycotina.</title>
        <authorList>
            <person name="Kijpornyongpan T."/>
            <person name="Mondo S.J."/>
            <person name="Barry K."/>
            <person name="Sandor L."/>
            <person name="Lee J."/>
            <person name="Lipzen A."/>
            <person name="Pangilinan J."/>
            <person name="LaButti K."/>
            <person name="Hainaut M."/>
            <person name="Henrissat B."/>
            <person name="Grigoriev I.V."/>
            <person name="Spatafora J.W."/>
            <person name="Aime M.C."/>
        </authorList>
    </citation>
    <scope>NUCLEOTIDE SEQUENCE [LARGE SCALE GENOMIC DNA]</scope>
    <source>
        <strain evidence="18 19">MCA 4198</strain>
    </source>
</reference>
<dbReference type="OrthoDB" id="308383at2759"/>
<dbReference type="PROSITE" id="PS50868">
    <property type="entry name" value="POST_SET"/>
    <property type="match status" value="1"/>
</dbReference>
<dbReference type="AlphaFoldDB" id="A0A316YQ28"/>
<dbReference type="GO" id="GO:0032259">
    <property type="term" value="P:methylation"/>
    <property type="evidence" value="ECO:0007669"/>
    <property type="project" value="UniProtKB-KW"/>
</dbReference>
<feature type="region of interest" description="Disordered" evidence="15">
    <location>
        <begin position="410"/>
        <end position="467"/>
    </location>
</feature>
<dbReference type="Gene3D" id="2.170.270.10">
    <property type="entry name" value="SET domain"/>
    <property type="match status" value="1"/>
</dbReference>
<evidence type="ECO:0000256" key="9">
    <source>
        <dbReference type="ARBA" id="ARBA00022853"/>
    </source>
</evidence>
<evidence type="ECO:0000256" key="3">
    <source>
        <dbReference type="ARBA" id="ARBA00012182"/>
    </source>
</evidence>
<keyword evidence="6" id="KW-0489">Methyltransferase</keyword>
<dbReference type="PROSITE" id="PS50280">
    <property type="entry name" value="SET"/>
    <property type="match status" value="1"/>
</dbReference>
<feature type="region of interest" description="Disordered" evidence="15">
    <location>
        <begin position="774"/>
        <end position="809"/>
    </location>
</feature>
<feature type="compositionally biased region" description="Basic and acidic residues" evidence="15">
    <location>
        <begin position="155"/>
        <end position="168"/>
    </location>
</feature>
<dbReference type="InterPro" id="IPR046341">
    <property type="entry name" value="SET_dom_sf"/>
</dbReference>
<dbReference type="SUPFAM" id="SSF82199">
    <property type="entry name" value="SET domain"/>
    <property type="match status" value="1"/>
</dbReference>
<feature type="region of interest" description="Disordered" evidence="15">
    <location>
        <begin position="260"/>
        <end position="286"/>
    </location>
</feature>
<evidence type="ECO:0000256" key="15">
    <source>
        <dbReference type="SAM" id="MobiDB-lite"/>
    </source>
</evidence>
<feature type="region of interest" description="Disordered" evidence="15">
    <location>
        <begin position="108"/>
        <end position="137"/>
    </location>
</feature>
<evidence type="ECO:0000313" key="19">
    <source>
        <dbReference type="Proteomes" id="UP000245768"/>
    </source>
</evidence>
<evidence type="ECO:0000256" key="12">
    <source>
        <dbReference type="ARBA" id="ARBA00047571"/>
    </source>
</evidence>
<feature type="compositionally biased region" description="Basic and acidic residues" evidence="15">
    <location>
        <begin position="431"/>
        <end position="440"/>
    </location>
</feature>
<dbReference type="Pfam" id="PF11767">
    <property type="entry name" value="SET_assoc"/>
    <property type="match status" value="1"/>
</dbReference>
<proteinExistence type="predicted"/>
<dbReference type="Proteomes" id="UP000245768">
    <property type="component" value="Unassembled WGS sequence"/>
</dbReference>
<dbReference type="InterPro" id="IPR035979">
    <property type="entry name" value="RBD_domain_sf"/>
</dbReference>
<accession>A0A316YQ28</accession>
<evidence type="ECO:0000256" key="7">
    <source>
        <dbReference type="ARBA" id="ARBA00022679"/>
    </source>
</evidence>